<keyword evidence="6" id="KW-1185">Reference proteome</keyword>
<dbReference type="InParanoid" id="A0A2J6TVV8"/>
<dbReference type="GO" id="GO:1990904">
    <property type="term" value="C:ribonucleoprotein complex"/>
    <property type="evidence" value="ECO:0007669"/>
    <property type="project" value="UniProtKB-KW"/>
</dbReference>
<evidence type="ECO:0000256" key="4">
    <source>
        <dbReference type="SAM" id="MobiDB-lite"/>
    </source>
</evidence>
<evidence type="ECO:0000256" key="2">
    <source>
        <dbReference type="ARBA" id="ARBA00022980"/>
    </source>
</evidence>
<comment type="similarity">
    <text evidence="1">Belongs to the universal ribosomal protein uS17 family.</text>
</comment>
<organism evidence="5 6">
    <name type="scientific">Hyaloscypha bicolor E</name>
    <dbReference type="NCBI Taxonomy" id="1095630"/>
    <lineage>
        <taxon>Eukaryota</taxon>
        <taxon>Fungi</taxon>
        <taxon>Dikarya</taxon>
        <taxon>Ascomycota</taxon>
        <taxon>Pezizomycotina</taxon>
        <taxon>Leotiomycetes</taxon>
        <taxon>Helotiales</taxon>
        <taxon>Hyaloscyphaceae</taxon>
        <taxon>Hyaloscypha</taxon>
        <taxon>Hyaloscypha bicolor</taxon>
    </lineage>
</organism>
<dbReference type="AlphaFoldDB" id="A0A2J6TVV8"/>
<protein>
    <submittedName>
        <fullName evidence="5">Nucleic acid-binding protein</fullName>
    </submittedName>
</protein>
<keyword evidence="3" id="KW-0687">Ribonucleoprotein</keyword>
<feature type="region of interest" description="Disordered" evidence="4">
    <location>
        <begin position="90"/>
        <end position="205"/>
    </location>
</feature>
<feature type="compositionally biased region" description="Basic and acidic residues" evidence="4">
    <location>
        <begin position="102"/>
        <end position="120"/>
    </location>
</feature>
<evidence type="ECO:0000313" key="5">
    <source>
        <dbReference type="EMBL" id="PMD67150.1"/>
    </source>
</evidence>
<evidence type="ECO:0000256" key="1">
    <source>
        <dbReference type="ARBA" id="ARBA00010254"/>
    </source>
</evidence>
<gene>
    <name evidence="5" type="ORF">K444DRAFT_516196</name>
</gene>
<accession>A0A2J6TVV8</accession>
<dbReference type="Proteomes" id="UP000235371">
    <property type="component" value="Unassembled WGS sequence"/>
</dbReference>
<dbReference type="OrthoDB" id="274752at2759"/>
<dbReference type="Gene3D" id="2.40.50.140">
    <property type="entry name" value="Nucleic acid-binding proteins"/>
    <property type="match status" value="1"/>
</dbReference>
<keyword evidence="2" id="KW-0689">Ribosomal protein</keyword>
<dbReference type="EMBL" id="KZ613740">
    <property type="protein sequence ID" value="PMD67150.1"/>
    <property type="molecule type" value="Genomic_DNA"/>
</dbReference>
<dbReference type="RefSeq" id="XP_024744054.1">
    <property type="nucleotide sequence ID" value="XM_024873664.1"/>
</dbReference>
<sequence>MSVQKIAASVTRQTNAVVVSAGLMEKTVKVRVGVQKWNNHIGKHFNQSRNILVHDPNSSLRIGDVISISPGWRASKQVHHVVNSILAPFGEPIESRPPVPTLEERLGMREEKRRAREERRKAKRREGAAGAESERAKGGESKEGGEAVVQAARVQEVKEAEQIQVGSAEGREESSVSEDEKAAKEAKEEAKEEDEAQKPKSWWRL</sequence>
<dbReference type="GO" id="GO:0005840">
    <property type="term" value="C:ribosome"/>
    <property type="evidence" value="ECO:0007669"/>
    <property type="project" value="UniProtKB-KW"/>
</dbReference>
<evidence type="ECO:0000313" key="6">
    <source>
        <dbReference type="Proteomes" id="UP000235371"/>
    </source>
</evidence>
<dbReference type="Pfam" id="PF00366">
    <property type="entry name" value="Ribosomal_S17"/>
    <property type="match status" value="1"/>
</dbReference>
<feature type="compositionally biased region" description="Basic and acidic residues" evidence="4">
    <location>
        <begin position="169"/>
        <end position="190"/>
    </location>
</feature>
<dbReference type="InterPro" id="IPR012340">
    <property type="entry name" value="NA-bd_OB-fold"/>
</dbReference>
<dbReference type="GO" id="GO:0003735">
    <property type="term" value="F:structural constituent of ribosome"/>
    <property type="evidence" value="ECO:0007669"/>
    <property type="project" value="InterPro"/>
</dbReference>
<evidence type="ECO:0000256" key="3">
    <source>
        <dbReference type="ARBA" id="ARBA00023274"/>
    </source>
</evidence>
<dbReference type="SUPFAM" id="SSF50249">
    <property type="entry name" value="Nucleic acid-binding proteins"/>
    <property type="match status" value="1"/>
</dbReference>
<feature type="compositionally biased region" description="Basic and acidic residues" evidence="4">
    <location>
        <begin position="132"/>
        <end position="145"/>
    </location>
</feature>
<dbReference type="GO" id="GO:0006412">
    <property type="term" value="P:translation"/>
    <property type="evidence" value="ECO:0007669"/>
    <property type="project" value="InterPro"/>
</dbReference>
<dbReference type="InterPro" id="IPR000266">
    <property type="entry name" value="Ribosomal_uS17"/>
</dbReference>
<dbReference type="GeneID" id="36581744"/>
<proteinExistence type="inferred from homology"/>
<name>A0A2J6TVV8_9HELO</name>
<reference evidence="5 6" key="1">
    <citation type="submission" date="2016-04" db="EMBL/GenBank/DDBJ databases">
        <title>A degradative enzymes factory behind the ericoid mycorrhizal symbiosis.</title>
        <authorList>
            <consortium name="DOE Joint Genome Institute"/>
            <person name="Martino E."/>
            <person name="Morin E."/>
            <person name="Grelet G."/>
            <person name="Kuo A."/>
            <person name="Kohler A."/>
            <person name="Daghino S."/>
            <person name="Barry K."/>
            <person name="Choi C."/>
            <person name="Cichocki N."/>
            <person name="Clum A."/>
            <person name="Copeland A."/>
            <person name="Hainaut M."/>
            <person name="Haridas S."/>
            <person name="Labutti K."/>
            <person name="Lindquist E."/>
            <person name="Lipzen A."/>
            <person name="Khouja H.-R."/>
            <person name="Murat C."/>
            <person name="Ohm R."/>
            <person name="Olson A."/>
            <person name="Spatafora J."/>
            <person name="Veneault-Fourrey C."/>
            <person name="Henrissat B."/>
            <person name="Grigoriev I."/>
            <person name="Martin F."/>
            <person name="Perotto S."/>
        </authorList>
    </citation>
    <scope>NUCLEOTIDE SEQUENCE [LARGE SCALE GENOMIC DNA]</scope>
    <source>
        <strain evidence="5 6">E</strain>
    </source>
</reference>
<dbReference type="STRING" id="1095630.A0A2J6TVV8"/>